<dbReference type="RefSeq" id="WP_092816396.1">
    <property type="nucleotide sequence ID" value="NZ_FNWU01000002.1"/>
</dbReference>
<evidence type="ECO:0000256" key="1">
    <source>
        <dbReference type="ARBA" id="ARBA00008591"/>
    </source>
</evidence>
<comment type="similarity">
    <text evidence="1">Belongs to the UPF0111 family.</text>
</comment>
<name>A0A1H6INZ1_9EURY</name>
<evidence type="ECO:0000313" key="2">
    <source>
        <dbReference type="EMBL" id="SEH48006.1"/>
    </source>
</evidence>
<proteinExistence type="inferred from homology"/>
<reference evidence="2 3" key="1">
    <citation type="submission" date="2016-10" db="EMBL/GenBank/DDBJ databases">
        <authorList>
            <person name="de Groot N.N."/>
        </authorList>
    </citation>
    <scope>NUCLEOTIDE SEQUENCE [LARGE SCALE GENOMIC DNA]</scope>
    <source>
        <strain evidence="2 3">IBRC-M10418</strain>
    </source>
</reference>
<dbReference type="OrthoDB" id="337588at2157"/>
<dbReference type="EMBL" id="FNWU01000002">
    <property type="protein sequence ID" value="SEH48006.1"/>
    <property type="molecule type" value="Genomic_DNA"/>
</dbReference>
<accession>A0A1H6INZ1</accession>
<organism evidence="2 3">
    <name type="scientific">Halopenitus malekzadehii</name>
    <dbReference type="NCBI Taxonomy" id="1267564"/>
    <lineage>
        <taxon>Archaea</taxon>
        <taxon>Methanobacteriati</taxon>
        <taxon>Methanobacteriota</taxon>
        <taxon>Stenosarchaea group</taxon>
        <taxon>Halobacteria</taxon>
        <taxon>Halobacteriales</taxon>
        <taxon>Haloferacaceae</taxon>
        <taxon>Halopenitus</taxon>
    </lineage>
</organism>
<dbReference type="AlphaFoldDB" id="A0A1H6INZ1"/>
<evidence type="ECO:0000313" key="3">
    <source>
        <dbReference type="Proteomes" id="UP000199215"/>
    </source>
</evidence>
<dbReference type="STRING" id="1267564.SAMN05192561_102353"/>
<dbReference type="Pfam" id="PF01865">
    <property type="entry name" value="PhoU_div"/>
    <property type="match status" value="1"/>
</dbReference>
<keyword evidence="3" id="KW-1185">Reference proteome</keyword>
<dbReference type="InterPro" id="IPR038078">
    <property type="entry name" value="PhoU-like_sf"/>
</dbReference>
<protein>
    <recommendedName>
        <fullName evidence="4">Phosphate transport system protein</fullName>
    </recommendedName>
</protein>
<evidence type="ECO:0008006" key="4">
    <source>
        <dbReference type="Google" id="ProtNLM"/>
    </source>
</evidence>
<dbReference type="InterPro" id="IPR018445">
    <property type="entry name" value="Put_Phosphate_transp_reg"/>
</dbReference>
<gene>
    <name evidence="2" type="ORF">SAMN05192561_102353</name>
</gene>
<dbReference type="Gene3D" id="1.20.58.220">
    <property type="entry name" value="Phosphate transport system protein phou homolog 2, domain 2"/>
    <property type="match status" value="1"/>
</dbReference>
<dbReference type="Proteomes" id="UP000199215">
    <property type="component" value="Unassembled WGS sequence"/>
</dbReference>
<sequence>MAAQPERRFDDRIVSRTEAYLDRIDECVRLLSDLLDAYVDGGADDPTVRDLVDAITTRESDCDRLKRDISAQITNADAQEIGLRNARIHLNSPRVVDLYQRLDAIPNAVERLAEELTTIAPSRAAAPFDRFDEMARCAERAMDALADAVACYVRLLRSPSRSDSIAAEIATVRGAESAVDELRNDVVDTVFADDAIECPFVYRTIALRFDEVLDAMEDVTDTLVLVSSTASWITTEPDDQR</sequence>